<dbReference type="VEuPathDB" id="TriTrypDB:LtaPh_0206251"/>
<protein>
    <submittedName>
        <fullName evidence="1">Uncharacterized protein</fullName>
    </submittedName>
</protein>
<accession>A0A640K7G7</accession>
<keyword evidence="2" id="KW-1185">Reference proteome</keyword>
<evidence type="ECO:0000313" key="1">
    <source>
        <dbReference type="EMBL" id="GET85503.1"/>
    </source>
</evidence>
<proteinExistence type="predicted"/>
<evidence type="ECO:0000313" key="2">
    <source>
        <dbReference type="Proteomes" id="UP000419144"/>
    </source>
</evidence>
<organism evidence="1 2">
    <name type="scientific">Leishmania tarentolae</name>
    <name type="common">Sauroleishmania tarentolae</name>
    <dbReference type="NCBI Taxonomy" id="5689"/>
    <lineage>
        <taxon>Eukaryota</taxon>
        <taxon>Discoba</taxon>
        <taxon>Euglenozoa</taxon>
        <taxon>Kinetoplastea</taxon>
        <taxon>Metakinetoplastina</taxon>
        <taxon>Trypanosomatida</taxon>
        <taxon>Trypanosomatidae</taxon>
        <taxon>Leishmaniinae</taxon>
        <taxon>Leishmania</taxon>
        <taxon>lizard Leishmania</taxon>
    </lineage>
</organism>
<name>A0A640K7G7_LEITA</name>
<sequence length="140" mass="15727">MRVNLSMFDGGAISRWGVTRMTKVLPRCRCSVPPRRPSLRRSPWMNYGGTRLRQNARDAQSASTDASRRQSGFCSRWTVCCSVLRSRLHHYPSVVPIMQAVLRLFSVSGNVCACVCMCRVCGRAHDDDVFPPFTTGESLK</sequence>
<dbReference type="EMBL" id="BLBS01000002">
    <property type="protein sequence ID" value="GET85503.1"/>
    <property type="molecule type" value="Genomic_DNA"/>
</dbReference>
<dbReference type="AlphaFoldDB" id="A0A640K7G7"/>
<comment type="caution">
    <text evidence="1">The sequence shown here is derived from an EMBL/GenBank/DDBJ whole genome shotgun (WGS) entry which is preliminary data.</text>
</comment>
<dbReference type="Proteomes" id="UP000419144">
    <property type="component" value="Unassembled WGS sequence"/>
</dbReference>
<reference evidence="1" key="1">
    <citation type="submission" date="2019-11" db="EMBL/GenBank/DDBJ databases">
        <title>Leishmania tarentolae CDS.</title>
        <authorList>
            <person name="Goto Y."/>
            <person name="Yamagishi J."/>
        </authorList>
    </citation>
    <scope>NUCLEOTIDE SEQUENCE [LARGE SCALE GENOMIC DNA]</scope>
    <source>
        <strain evidence="1">Parrot Tar II</strain>
    </source>
</reference>
<gene>
    <name evidence="1" type="ORF">LtaPh_0206251</name>
</gene>